<dbReference type="EMBL" id="KN847534">
    <property type="protein sequence ID" value="KIW06720.1"/>
    <property type="molecule type" value="Genomic_DNA"/>
</dbReference>
<accession>A0A0D2AJF7</accession>
<sequence length="304" mass="33854">METLNFAAAMLSGSIVGDITMQDQIFSRYMSVCISFALMTAVTASAYLIHQDYLRFKSLGPGGTPSTWLGYLKIKFLGLFAIHDPYMPPAIPPEIYLNRVAYLTKKELPKRKGSRPVVRGIAPHRQLDQRPSSQIFAKLRKEIEGMGDRWPRRLRHGTSCLEKHGPGLFALQPINKSRHCSGEICHAHPSDGSMHLTLHPADAAIVVLRGWGERHPLSSGGWLARFVPQGFVMVYAPRTEEETEIVRKIVAAACWWIGGVDVDGKFGEGFQEEPLSDAEIEEQTKEFKRPEACPVPVFIRGSTG</sequence>
<protein>
    <recommendedName>
        <fullName evidence="2">Luciferase domain-containing protein</fullName>
    </recommendedName>
</protein>
<dbReference type="Proteomes" id="UP000053259">
    <property type="component" value="Unassembled WGS sequence"/>
</dbReference>
<dbReference type="RefSeq" id="XP_016216589.1">
    <property type="nucleotide sequence ID" value="XM_016355453.1"/>
</dbReference>
<dbReference type="OrthoDB" id="9987011at2759"/>
<keyword evidence="4" id="KW-1185">Reference proteome</keyword>
<proteinExistence type="predicted"/>
<dbReference type="Pfam" id="PF17648">
    <property type="entry name" value="Luciferase"/>
    <property type="match status" value="1"/>
</dbReference>
<dbReference type="GeneID" id="27310388"/>
<dbReference type="PANTHER" id="PTHR38695">
    <property type="entry name" value="AMINO ACID PERMEASE_ SLC12A DOMAIN-CONTAINING PROTEIN"/>
    <property type="match status" value="1"/>
</dbReference>
<dbReference type="InParanoid" id="A0A0D2AJF7"/>
<gene>
    <name evidence="3" type="ORF">PV09_02415</name>
</gene>
<feature type="transmembrane region" description="Helical" evidence="1">
    <location>
        <begin position="29"/>
        <end position="49"/>
    </location>
</feature>
<name>A0A0D2AJF7_9PEZI</name>
<evidence type="ECO:0000259" key="2">
    <source>
        <dbReference type="Pfam" id="PF17648"/>
    </source>
</evidence>
<evidence type="ECO:0000313" key="3">
    <source>
        <dbReference type="EMBL" id="KIW06720.1"/>
    </source>
</evidence>
<dbReference type="AlphaFoldDB" id="A0A0D2AJF7"/>
<evidence type="ECO:0000256" key="1">
    <source>
        <dbReference type="SAM" id="Phobius"/>
    </source>
</evidence>
<reference evidence="3 4" key="1">
    <citation type="submission" date="2015-01" db="EMBL/GenBank/DDBJ databases">
        <title>The Genome Sequence of Ochroconis gallopava CBS43764.</title>
        <authorList>
            <consortium name="The Broad Institute Genomics Platform"/>
            <person name="Cuomo C."/>
            <person name="de Hoog S."/>
            <person name="Gorbushina A."/>
            <person name="Stielow B."/>
            <person name="Teixiera M."/>
            <person name="Abouelleil A."/>
            <person name="Chapman S.B."/>
            <person name="Priest M."/>
            <person name="Young S.K."/>
            <person name="Wortman J."/>
            <person name="Nusbaum C."/>
            <person name="Birren B."/>
        </authorList>
    </citation>
    <scope>NUCLEOTIDE SEQUENCE [LARGE SCALE GENOMIC DNA]</scope>
    <source>
        <strain evidence="3 4">CBS 43764</strain>
    </source>
</reference>
<keyword evidence="1" id="KW-0472">Membrane</keyword>
<keyword evidence="1" id="KW-1133">Transmembrane helix</keyword>
<keyword evidence="1" id="KW-0812">Transmembrane</keyword>
<dbReference type="VEuPathDB" id="FungiDB:PV09_02415"/>
<evidence type="ECO:0000313" key="4">
    <source>
        <dbReference type="Proteomes" id="UP000053259"/>
    </source>
</evidence>
<dbReference type="PANTHER" id="PTHR38695:SF1">
    <property type="entry name" value="AMINO ACID PERMEASE_ SLC12A DOMAIN-CONTAINING PROTEIN"/>
    <property type="match status" value="1"/>
</dbReference>
<dbReference type="InterPro" id="IPR040841">
    <property type="entry name" value="Luciferase_dom"/>
</dbReference>
<feature type="domain" description="Luciferase" evidence="2">
    <location>
        <begin position="182"/>
        <end position="253"/>
    </location>
</feature>
<dbReference type="STRING" id="253628.A0A0D2AJF7"/>
<organism evidence="3 4">
    <name type="scientific">Verruconis gallopava</name>
    <dbReference type="NCBI Taxonomy" id="253628"/>
    <lineage>
        <taxon>Eukaryota</taxon>
        <taxon>Fungi</taxon>
        <taxon>Dikarya</taxon>
        <taxon>Ascomycota</taxon>
        <taxon>Pezizomycotina</taxon>
        <taxon>Dothideomycetes</taxon>
        <taxon>Pleosporomycetidae</taxon>
        <taxon>Venturiales</taxon>
        <taxon>Sympoventuriaceae</taxon>
        <taxon>Verruconis</taxon>
    </lineage>
</organism>
<dbReference type="InterPro" id="IPR048273">
    <property type="entry name" value="Luciferase"/>
</dbReference>